<protein>
    <recommendedName>
        <fullName evidence="7">PAAR domain-containing protein</fullName>
    </recommendedName>
</protein>
<dbReference type="EMBL" id="LPIX01000038">
    <property type="protein sequence ID" value="KWE06132.1"/>
    <property type="molecule type" value="Genomic_DNA"/>
</dbReference>
<dbReference type="EMBL" id="LPDO01000066">
    <property type="protein sequence ID" value="KVT55038.1"/>
    <property type="molecule type" value="Genomic_DNA"/>
</dbReference>
<dbReference type="RefSeq" id="WP_059611991.1">
    <property type="nucleotide sequence ID" value="NZ_CP013463.1"/>
</dbReference>
<gene>
    <name evidence="3" type="ORF">BW685_10925</name>
    <name evidence="1" type="ORF">WK53_03480</name>
    <name evidence="2" type="ORF">WL73_10870</name>
</gene>
<dbReference type="Pfam" id="PF05488">
    <property type="entry name" value="PAAR_motif"/>
    <property type="match status" value="1"/>
</dbReference>
<dbReference type="EMBL" id="MTJZ01000011">
    <property type="protein sequence ID" value="OMG73397.1"/>
    <property type="molecule type" value="Genomic_DNA"/>
</dbReference>
<organism evidence="2 5">
    <name type="scientific">Burkholderia ubonensis</name>
    <dbReference type="NCBI Taxonomy" id="101571"/>
    <lineage>
        <taxon>Bacteria</taxon>
        <taxon>Pseudomonadati</taxon>
        <taxon>Pseudomonadota</taxon>
        <taxon>Betaproteobacteria</taxon>
        <taxon>Burkholderiales</taxon>
        <taxon>Burkholderiaceae</taxon>
        <taxon>Burkholderia</taxon>
        <taxon>Burkholderia cepacia complex</taxon>
    </lineage>
</organism>
<evidence type="ECO:0000313" key="1">
    <source>
        <dbReference type="EMBL" id="KVT55038.1"/>
    </source>
</evidence>
<evidence type="ECO:0000313" key="5">
    <source>
        <dbReference type="Proteomes" id="UP000062998"/>
    </source>
</evidence>
<comment type="caution">
    <text evidence="2">The sequence shown here is derived from an EMBL/GenBank/DDBJ whole genome shotgun (WGS) entry which is preliminary data.</text>
</comment>
<dbReference type="Proteomes" id="UP000187194">
    <property type="component" value="Unassembled WGS sequence"/>
</dbReference>
<proteinExistence type="predicted"/>
<dbReference type="InterPro" id="IPR008727">
    <property type="entry name" value="PAAR_motif"/>
</dbReference>
<evidence type="ECO:0000313" key="6">
    <source>
        <dbReference type="Proteomes" id="UP000187194"/>
    </source>
</evidence>
<evidence type="ECO:0008006" key="7">
    <source>
        <dbReference type="Google" id="ProtNLM"/>
    </source>
</evidence>
<reference evidence="4 5" key="1">
    <citation type="submission" date="2015-11" db="EMBL/GenBank/DDBJ databases">
        <title>Expanding the genomic diversity of Burkholderia species for the development of highly accurate diagnostics.</title>
        <authorList>
            <person name="Sahl J."/>
            <person name="Keim P."/>
            <person name="Wagner D."/>
        </authorList>
    </citation>
    <scope>NUCLEOTIDE SEQUENCE [LARGE SCALE GENOMIC DNA]</scope>
    <source>
        <strain evidence="1 4">MSMB1137WGS</strain>
        <strain evidence="2 5">MSMB2167WGS</strain>
    </source>
</reference>
<sequence length="86" mass="8913">MGQKRYIVEGDVHSHGGRVVSGAPNSRIEGRAIARLHDPAICEIHGLTFIAQVSGNARFDGQAAACDGDLLACGARLIASQDQTGG</sequence>
<dbReference type="Proteomes" id="UP000062998">
    <property type="component" value="Unassembled WGS sequence"/>
</dbReference>
<name>A0A119NP22_9BURK</name>
<dbReference type="Proteomes" id="UP000056732">
    <property type="component" value="Unassembled WGS sequence"/>
</dbReference>
<evidence type="ECO:0000313" key="2">
    <source>
        <dbReference type="EMBL" id="KWE06132.1"/>
    </source>
</evidence>
<dbReference type="AlphaFoldDB" id="A0A119NP22"/>
<dbReference type="OrthoDB" id="8565659at2"/>
<dbReference type="Gene3D" id="2.60.200.60">
    <property type="match status" value="1"/>
</dbReference>
<evidence type="ECO:0000313" key="4">
    <source>
        <dbReference type="Proteomes" id="UP000056732"/>
    </source>
</evidence>
<dbReference type="CDD" id="cd14744">
    <property type="entry name" value="PAAR_CT_2"/>
    <property type="match status" value="1"/>
</dbReference>
<reference evidence="3 6" key="2">
    <citation type="submission" date="2017-01" db="EMBL/GenBank/DDBJ databases">
        <title>Phylogeographic, genomic and meropenem susceptibility analysis of Burkholderia ubonensis.</title>
        <authorList>
            <person name="Price E.P."/>
            <person name="Sarovich D.S."/>
            <person name="Webb J.R."/>
            <person name="Hall C.M."/>
            <person name="Sahl J.W."/>
            <person name="Kaestli M."/>
            <person name="Mayo M."/>
            <person name="Harrington G."/>
            <person name="Baker A.L."/>
            <person name="Sidak-Loftis L.C."/>
            <person name="Lummis M."/>
            <person name="Schupp J.M."/>
            <person name="Gillece J.D."/>
            <person name="Tuanyok A."/>
            <person name="Warner J."/>
            <person name="Busch J.D."/>
            <person name="Keim P."/>
            <person name="Currie B.J."/>
            <person name="Wagner D.M."/>
        </authorList>
    </citation>
    <scope>NUCLEOTIDE SEQUENCE [LARGE SCALE GENOMIC DNA]</scope>
    <source>
        <strain evidence="3 6">A21</strain>
    </source>
</reference>
<evidence type="ECO:0000313" key="3">
    <source>
        <dbReference type="EMBL" id="OMG73397.1"/>
    </source>
</evidence>
<accession>A0A119NP22</accession>